<evidence type="ECO:0008006" key="4">
    <source>
        <dbReference type="Google" id="ProtNLM"/>
    </source>
</evidence>
<dbReference type="EMBL" id="CP012670">
    <property type="protein sequence ID" value="AUX27417.1"/>
    <property type="molecule type" value="Genomic_DNA"/>
</dbReference>
<evidence type="ECO:0000313" key="3">
    <source>
        <dbReference type="Proteomes" id="UP000295781"/>
    </source>
</evidence>
<sequence length="272" mass="28986">MRRIHLFELEDFDWVPRAVRDGATDLLDLGFTKIGFYDGVAPRLLALLEATGARRVVDVCSGGGGGTLHMRRLVRAAGSEVELVLTDRNPSEAGMARVRALGDARTSYLERPVDAMAGPGAVDGAALDGVRTMSGALHHFRPDEVRALISSIVAQGAPLAFFDVAASPALRRAPVVLAPPAMAMNMIVLFVGALFLVPLVRPFRLTRVLLTYLLPLIPLLFAWDGTVSALRAYTADEVLAIARSVPGGDRYVWEAGVAGSALFLTGMPARAA</sequence>
<proteinExistence type="predicted"/>
<evidence type="ECO:0000313" key="2">
    <source>
        <dbReference type="EMBL" id="AUX27417.1"/>
    </source>
</evidence>
<keyword evidence="1" id="KW-0812">Transmembrane</keyword>
<name>A0A4P2QCE9_SORCE</name>
<dbReference type="OrthoDB" id="117053at2"/>
<feature type="transmembrane region" description="Helical" evidence="1">
    <location>
        <begin position="176"/>
        <end position="197"/>
    </location>
</feature>
<gene>
    <name evidence="2" type="ORF">SOCEGT47_080060</name>
</gene>
<dbReference type="Proteomes" id="UP000295781">
    <property type="component" value="Chromosome"/>
</dbReference>
<dbReference type="InterPro" id="IPR029063">
    <property type="entry name" value="SAM-dependent_MTases_sf"/>
</dbReference>
<feature type="transmembrane region" description="Helical" evidence="1">
    <location>
        <begin position="209"/>
        <end position="231"/>
    </location>
</feature>
<evidence type="ECO:0000256" key="1">
    <source>
        <dbReference type="SAM" id="Phobius"/>
    </source>
</evidence>
<keyword evidence="1" id="KW-0472">Membrane</keyword>
<organism evidence="2 3">
    <name type="scientific">Sorangium cellulosum</name>
    <name type="common">Polyangium cellulosum</name>
    <dbReference type="NCBI Taxonomy" id="56"/>
    <lineage>
        <taxon>Bacteria</taxon>
        <taxon>Pseudomonadati</taxon>
        <taxon>Myxococcota</taxon>
        <taxon>Polyangia</taxon>
        <taxon>Polyangiales</taxon>
        <taxon>Polyangiaceae</taxon>
        <taxon>Sorangium</taxon>
    </lineage>
</organism>
<dbReference type="RefSeq" id="WP_129355667.1">
    <property type="nucleotide sequence ID" value="NZ_CP012670.1"/>
</dbReference>
<dbReference type="Gene3D" id="3.40.50.150">
    <property type="entry name" value="Vaccinia Virus protein VP39"/>
    <property type="match status" value="1"/>
</dbReference>
<protein>
    <recommendedName>
        <fullName evidence="4">Methyltransferase domain-containing protein</fullName>
    </recommendedName>
</protein>
<accession>A0A4P2QCE9</accession>
<dbReference type="AlphaFoldDB" id="A0A4P2QCE9"/>
<dbReference type="SUPFAM" id="SSF53335">
    <property type="entry name" value="S-adenosyl-L-methionine-dependent methyltransferases"/>
    <property type="match status" value="1"/>
</dbReference>
<keyword evidence="1" id="KW-1133">Transmembrane helix</keyword>
<reference evidence="2 3" key="1">
    <citation type="submission" date="2015-09" db="EMBL/GenBank/DDBJ databases">
        <title>Sorangium comparison.</title>
        <authorList>
            <person name="Zaburannyi N."/>
            <person name="Bunk B."/>
            <person name="Overmann J."/>
            <person name="Mueller R."/>
        </authorList>
    </citation>
    <scope>NUCLEOTIDE SEQUENCE [LARGE SCALE GENOMIC DNA]</scope>
    <source>
        <strain evidence="2 3">So ceGT47</strain>
    </source>
</reference>